<dbReference type="Proteomes" id="UP000070258">
    <property type="component" value="Unassembled WGS sequence"/>
</dbReference>
<feature type="binding site" evidence="13">
    <location>
        <position position="110"/>
    </location>
    <ligand>
        <name>NADPH</name>
        <dbReference type="ChEBI" id="CHEBI:57783"/>
    </ligand>
</feature>
<dbReference type="GO" id="GO:0046168">
    <property type="term" value="P:glycerol-3-phosphate catabolic process"/>
    <property type="evidence" value="ECO:0007669"/>
    <property type="project" value="InterPro"/>
</dbReference>
<accession>A0A138A835</accession>
<feature type="binding site" evidence="15">
    <location>
        <position position="110"/>
    </location>
    <ligand>
        <name>substrate</name>
    </ligand>
</feature>
<keyword evidence="23" id="KW-1185">Reference proteome</keyword>
<sequence length="343" mass="36074">MVDVAVMGAGSFGTAMAKVFAEATRPEPHRVTMWCRRQEVADQINSTRINAQYLPEGVLPENLSATHDPAEAMRGAGLVVLAVPSQTLRANLQDWGHLIPPDVTVVNLAKGIEIGTLDRMSEVVVDAAGIDRDRLAVLTGPNFAKEIAKGQPTLAVVASDNAERASRTQYLARTDYFRPYTSDDVVGCEIGGATKNVIALVCGIASGINLGENSRAAIITRGLAETLRLGTALGAQPLTLAGLAGVGDLVATCSSPQSRNFSFGARLGQGMTVEQAQAAAHGQVAEGAKSCISIADLARRVGVEMPLTEAVRAVCYDGVPVSRAMDDLLNRDVGGEWRPKGDE</sequence>
<gene>
    <name evidence="13" type="primary">gpsA</name>
    <name evidence="21" type="ORF">AXK60_11010</name>
    <name evidence="20" type="ORF">AXK61_14900</name>
</gene>
<dbReference type="NCBIfam" id="NF000940">
    <property type="entry name" value="PRK00094.1-2"/>
    <property type="match status" value="1"/>
</dbReference>
<comment type="pathway">
    <text evidence="13">Membrane lipid metabolism; glycerophospholipid metabolism.</text>
</comment>
<comment type="caution">
    <text evidence="21">The sequence shown here is derived from an EMBL/GenBank/DDBJ whole genome shotgun (WGS) entry which is preliminary data.</text>
</comment>
<feature type="binding site" evidence="16">
    <location>
        <begin position="8"/>
        <end position="13"/>
    </location>
    <ligand>
        <name>NAD(+)</name>
        <dbReference type="ChEBI" id="CHEBI:57540"/>
    </ligand>
</feature>
<dbReference type="EMBL" id="LSRF01000056">
    <property type="protein sequence ID" value="KXP06598.1"/>
    <property type="molecule type" value="Genomic_DNA"/>
</dbReference>
<comment type="catalytic activity">
    <reaction evidence="13">
        <text>sn-glycerol 3-phosphate + NAD(+) = dihydroxyacetone phosphate + NADH + H(+)</text>
        <dbReference type="Rhea" id="RHEA:11092"/>
        <dbReference type="ChEBI" id="CHEBI:15378"/>
        <dbReference type="ChEBI" id="CHEBI:57540"/>
        <dbReference type="ChEBI" id="CHEBI:57597"/>
        <dbReference type="ChEBI" id="CHEBI:57642"/>
        <dbReference type="ChEBI" id="CHEBI:57945"/>
        <dbReference type="EC" id="1.1.1.94"/>
    </reaction>
</comment>
<feature type="binding site" evidence="13">
    <location>
        <position position="259"/>
    </location>
    <ligand>
        <name>NADPH</name>
        <dbReference type="ChEBI" id="CHEBI:57783"/>
    </ligand>
</feature>
<protein>
    <recommendedName>
        <fullName evidence="11 13">Glycerol-3-phosphate dehydrogenase [NAD(P)+]</fullName>
        <ecNumber evidence="10 13">1.1.1.94</ecNumber>
    </recommendedName>
    <alternativeName>
        <fullName evidence="13">NAD(P)(+)-dependent glycerol-3-phosphate dehydrogenase</fullName>
    </alternativeName>
    <alternativeName>
        <fullName evidence="12 13">NAD(P)H-dependent dihydroxyacetone-phosphate reductase</fullName>
    </alternativeName>
</protein>
<evidence type="ECO:0000256" key="5">
    <source>
        <dbReference type="ARBA" id="ARBA00023027"/>
    </source>
</evidence>
<dbReference type="NCBIfam" id="NF000942">
    <property type="entry name" value="PRK00094.1-4"/>
    <property type="match status" value="1"/>
</dbReference>
<evidence type="ECO:0000256" key="11">
    <source>
        <dbReference type="ARBA" id="ARBA00069372"/>
    </source>
</evidence>
<dbReference type="RefSeq" id="WP_068572338.1">
    <property type="nucleotide sequence ID" value="NZ_LSRE01000006.1"/>
</dbReference>
<feature type="binding site" evidence="13">
    <location>
        <position position="284"/>
    </location>
    <ligand>
        <name>NADPH</name>
        <dbReference type="ChEBI" id="CHEBI:57783"/>
    </ligand>
</feature>
<comment type="similarity">
    <text evidence="1 13 17">Belongs to the NAD-dependent glycerol-3-phosphate dehydrogenase family.</text>
</comment>
<feature type="binding site" evidence="13">
    <location>
        <position position="144"/>
    </location>
    <ligand>
        <name>NADPH</name>
        <dbReference type="ChEBI" id="CHEBI:57783"/>
    </ligand>
</feature>
<evidence type="ECO:0000259" key="19">
    <source>
        <dbReference type="Pfam" id="PF07479"/>
    </source>
</evidence>
<dbReference type="Pfam" id="PF07479">
    <property type="entry name" value="NAD_Gly3P_dh_C"/>
    <property type="match status" value="1"/>
</dbReference>
<feature type="binding site" evidence="13">
    <location>
        <position position="248"/>
    </location>
    <ligand>
        <name>sn-glycerol 3-phosphate</name>
        <dbReference type="ChEBI" id="CHEBI:57597"/>
    </ligand>
</feature>
<evidence type="ECO:0000256" key="12">
    <source>
        <dbReference type="ARBA" id="ARBA00080511"/>
    </source>
</evidence>
<feature type="domain" description="Glycerol-3-phosphate dehydrogenase NAD-dependent C-terminal" evidence="19">
    <location>
        <begin position="184"/>
        <end position="325"/>
    </location>
</feature>
<dbReference type="OrthoDB" id="9812273at2"/>
<keyword evidence="4 13" id="KW-0560">Oxidoreductase</keyword>
<keyword evidence="7 13" id="KW-0594">Phospholipid biosynthesis</keyword>
<dbReference type="GO" id="GO:0005975">
    <property type="term" value="P:carbohydrate metabolic process"/>
    <property type="evidence" value="ECO:0007669"/>
    <property type="project" value="InterPro"/>
</dbReference>
<dbReference type="Pfam" id="PF01210">
    <property type="entry name" value="NAD_Gly3P_dh_N"/>
    <property type="match status" value="1"/>
</dbReference>
<dbReference type="InterPro" id="IPR011128">
    <property type="entry name" value="G3P_DH_NAD-dep_N"/>
</dbReference>
<dbReference type="EMBL" id="LSRE01000006">
    <property type="protein sequence ID" value="KXP00588.1"/>
    <property type="molecule type" value="Genomic_DNA"/>
</dbReference>
<dbReference type="InterPro" id="IPR013328">
    <property type="entry name" value="6PGD_dom2"/>
</dbReference>
<evidence type="ECO:0000256" key="1">
    <source>
        <dbReference type="ARBA" id="ARBA00011009"/>
    </source>
</evidence>
<comment type="function">
    <text evidence="13">Catalyzes the reduction of the glycolytic intermediate dihydroxyacetone phosphate (DHAP) to sn-glycerol 3-phosphate (G3P), the key precursor for phospholipid synthesis.</text>
</comment>
<feature type="binding site" evidence="13">
    <location>
        <position position="258"/>
    </location>
    <ligand>
        <name>sn-glycerol 3-phosphate</name>
        <dbReference type="ChEBI" id="CHEBI:57597"/>
    </ligand>
</feature>
<feature type="binding site" evidence="13">
    <location>
        <position position="53"/>
    </location>
    <ligand>
        <name>NADPH</name>
        <dbReference type="ChEBI" id="CHEBI:57783"/>
    </ligand>
</feature>
<evidence type="ECO:0000313" key="21">
    <source>
        <dbReference type="EMBL" id="KXP06598.1"/>
    </source>
</evidence>
<dbReference type="UniPathway" id="UPA00940"/>
<evidence type="ECO:0000256" key="2">
    <source>
        <dbReference type="ARBA" id="ARBA00022516"/>
    </source>
</evidence>
<evidence type="ECO:0000256" key="13">
    <source>
        <dbReference type="HAMAP-Rule" id="MF_00394"/>
    </source>
</evidence>
<dbReference type="GO" id="GO:0046167">
    <property type="term" value="P:glycerol-3-phosphate biosynthetic process"/>
    <property type="evidence" value="ECO:0007669"/>
    <property type="project" value="UniProtKB-UniRule"/>
</dbReference>
<evidence type="ECO:0000313" key="20">
    <source>
        <dbReference type="EMBL" id="KXP00588.1"/>
    </source>
</evidence>
<dbReference type="GO" id="GO:0005829">
    <property type="term" value="C:cytosol"/>
    <property type="evidence" value="ECO:0007669"/>
    <property type="project" value="TreeGrafter"/>
</dbReference>
<evidence type="ECO:0000256" key="10">
    <source>
        <dbReference type="ARBA" id="ARBA00066687"/>
    </source>
</evidence>
<dbReference type="SUPFAM" id="SSF51735">
    <property type="entry name" value="NAD(P)-binding Rossmann-fold domains"/>
    <property type="match status" value="1"/>
</dbReference>
<dbReference type="Gene3D" id="1.10.1040.10">
    <property type="entry name" value="N-(1-d-carboxylethyl)-l-norvaline Dehydrogenase, domain 2"/>
    <property type="match status" value="1"/>
</dbReference>
<feature type="binding site" evidence="16">
    <location>
        <position position="259"/>
    </location>
    <ligand>
        <name>NAD(+)</name>
        <dbReference type="ChEBI" id="CHEBI:57540"/>
    </ligand>
</feature>
<dbReference type="InterPro" id="IPR036291">
    <property type="entry name" value="NAD(P)-bd_dom_sf"/>
</dbReference>
<feature type="binding site" evidence="13">
    <location>
        <position position="286"/>
    </location>
    <ligand>
        <name>NADPH</name>
        <dbReference type="ChEBI" id="CHEBI:57783"/>
    </ligand>
</feature>
<proteinExistence type="inferred from homology"/>
<reference evidence="21" key="2">
    <citation type="submission" date="2016-02" db="EMBL/GenBank/DDBJ databases">
        <authorList>
            <person name="Teng J.L."/>
            <person name="Yang Y."/>
            <person name="Huang Y."/>
            <person name="Guo F."/>
            <person name="Wei W."/>
            <person name="Chen J.H."/>
            <person name="Wong S.Y."/>
            <person name="Lau S.K."/>
            <person name="Woo P.C."/>
        </authorList>
    </citation>
    <scope>NUCLEOTIDE SEQUENCE</scope>
    <source>
        <strain evidence="21">JCM 15929</strain>
    </source>
</reference>
<feature type="binding site" evidence="13">
    <location>
        <position position="36"/>
    </location>
    <ligand>
        <name>NADPH</name>
        <dbReference type="ChEBI" id="CHEBI:57783"/>
    </ligand>
</feature>
<dbReference type="InterPro" id="IPR006168">
    <property type="entry name" value="G3P_DH_NAD-dep"/>
</dbReference>
<dbReference type="PANTHER" id="PTHR11728">
    <property type="entry name" value="GLYCEROL-3-PHOSPHATE DEHYDROGENASE"/>
    <property type="match status" value="1"/>
</dbReference>
<evidence type="ECO:0000256" key="14">
    <source>
        <dbReference type="PIRSR" id="PIRSR000114-1"/>
    </source>
</evidence>
<dbReference type="GO" id="GO:0006650">
    <property type="term" value="P:glycerophospholipid metabolic process"/>
    <property type="evidence" value="ECO:0007669"/>
    <property type="project" value="UniProtKB-UniRule"/>
</dbReference>
<feature type="binding site" evidence="13">
    <location>
        <position position="140"/>
    </location>
    <ligand>
        <name>sn-glycerol 3-phosphate</name>
        <dbReference type="ChEBI" id="CHEBI:57597"/>
    </ligand>
</feature>
<evidence type="ECO:0000256" key="7">
    <source>
        <dbReference type="ARBA" id="ARBA00023209"/>
    </source>
</evidence>
<evidence type="ECO:0000256" key="6">
    <source>
        <dbReference type="ARBA" id="ARBA00023098"/>
    </source>
</evidence>
<dbReference type="GO" id="GO:0047952">
    <property type="term" value="F:glycerol-3-phosphate dehydrogenase [NAD(P)+] activity"/>
    <property type="evidence" value="ECO:0007669"/>
    <property type="project" value="UniProtKB-UniRule"/>
</dbReference>
<keyword evidence="8 13" id="KW-1208">Phospholipid metabolism</keyword>
<evidence type="ECO:0000256" key="4">
    <source>
        <dbReference type="ARBA" id="ARBA00023002"/>
    </source>
</evidence>
<dbReference type="PANTHER" id="PTHR11728:SF1">
    <property type="entry name" value="GLYCEROL-3-PHOSPHATE DEHYDROGENASE [NAD(+)] 2, CHLOROPLASTIC"/>
    <property type="match status" value="1"/>
</dbReference>
<dbReference type="AlphaFoldDB" id="A0A138A835"/>
<keyword evidence="6 13" id="KW-0443">Lipid metabolism</keyword>
<feature type="binding site" evidence="13">
    <location>
        <position position="195"/>
    </location>
    <ligand>
        <name>sn-glycerol 3-phosphate</name>
        <dbReference type="ChEBI" id="CHEBI:57597"/>
    </ligand>
</feature>
<dbReference type="HAMAP" id="MF_00394">
    <property type="entry name" value="NAD_Glyc3P_dehydrog"/>
    <property type="match status" value="1"/>
</dbReference>
<reference evidence="22" key="1">
    <citation type="submission" date="2016-02" db="EMBL/GenBank/DDBJ databases">
        <authorList>
            <person name="Wen L."/>
            <person name="He K."/>
            <person name="Yang H."/>
        </authorList>
    </citation>
    <scope>NUCLEOTIDE SEQUENCE [LARGE SCALE GENOMIC DNA]</scope>
    <source>
        <strain evidence="22">JCM 15929</strain>
    </source>
</reference>
<feature type="binding site" evidence="13">
    <location>
        <position position="259"/>
    </location>
    <ligand>
        <name>sn-glycerol 3-phosphate</name>
        <dbReference type="ChEBI" id="CHEBI:57597"/>
    </ligand>
</feature>
<feature type="binding site" evidence="15">
    <location>
        <begin position="259"/>
        <end position="260"/>
    </location>
    <ligand>
        <name>substrate</name>
    </ligand>
</feature>
<evidence type="ECO:0000256" key="17">
    <source>
        <dbReference type="RuleBase" id="RU000437"/>
    </source>
</evidence>
<dbReference type="GO" id="GO:0051287">
    <property type="term" value="F:NAD binding"/>
    <property type="evidence" value="ECO:0007669"/>
    <property type="project" value="InterPro"/>
</dbReference>
<dbReference type="PRINTS" id="PR00077">
    <property type="entry name" value="GPDHDRGNASE"/>
</dbReference>
<evidence type="ECO:0000313" key="23">
    <source>
        <dbReference type="Proteomes" id="UP000070409"/>
    </source>
</evidence>
<feature type="binding site" evidence="13">
    <location>
        <position position="11"/>
    </location>
    <ligand>
        <name>NADPH</name>
        <dbReference type="ChEBI" id="CHEBI:57783"/>
    </ligand>
</feature>
<evidence type="ECO:0000256" key="3">
    <source>
        <dbReference type="ARBA" id="ARBA00022857"/>
    </source>
</evidence>
<feature type="binding site" evidence="13">
    <location>
        <position position="37"/>
    </location>
    <ligand>
        <name>NADPH</name>
        <dbReference type="ChEBI" id="CHEBI:57783"/>
    </ligand>
</feature>
<feature type="domain" description="Glycerol-3-phosphate dehydrogenase NAD-dependent N-terminal" evidence="18">
    <location>
        <begin position="4"/>
        <end position="164"/>
    </location>
</feature>
<dbReference type="Proteomes" id="UP000070409">
    <property type="component" value="Unassembled WGS sequence"/>
</dbReference>
<evidence type="ECO:0000313" key="22">
    <source>
        <dbReference type="Proteomes" id="UP000070258"/>
    </source>
</evidence>
<evidence type="ECO:0000256" key="9">
    <source>
        <dbReference type="ARBA" id="ARBA00052716"/>
    </source>
</evidence>
<dbReference type="GO" id="GO:0008654">
    <property type="term" value="P:phospholipid biosynthetic process"/>
    <property type="evidence" value="ECO:0007669"/>
    <property type="project" value="UniProtKB-KW"/>
</dbReference>
<keyword evidence="5 13" id="KW-0520">NAD</keyword>
<keyword evidence="3 13" id="KW-0521">NADP</keyword>
<organism evidence="21 22">
    <name type="scientific">Tsukamurella pseudospumae</name>
    <dbReference type="NCBI Taxonomy" id="239498"/>
    <lineage>
        <taxon>Bacteria</taxon>
        <taxon>Bacillati</taxon>
        <taxon>Actinomycetota</taxon>
        <taxon>Actinomycetes</taxon>
        <taxon>Mycobacteriales</taxon>
        <taxon>Tsukamurellaceae</taxon>
        <taxon>Tsukamurella</taxon>
    </lineage>
</organism>
<keyword evidence="13" id="KW-0547">Nucleotide-binding</keyword>
<dbReference type="SUPFAM" id="SSF48179">
    <property type="entry name" value="6-phosphogluconate dehydrogenase C-terminal domain-like"/>
    <property type="match status" value="1"/>
</dbReference>
<dbReference type="Gene3D" id="3.40.50.720">
    <property type="entry name" value="NAD(P)-binding Rossmann-like Domain"/>
    <property type="match status" value="1"/>
</dbReference>
<comment type="catalytic activity">
    <reaction evidence="9">
        <text>sn-glycerol 3-phosphate + NADP(+) = dihydroxyacetone phosphate + NADPH + H(+)</text>
        <dbReference type="Rhea" id="RHEA:11096"/>
        <dbReference type="ChEBI" id="CHEBI:15378"/>
        <dbReference type="ChEBI" id="CHEBI:57597"/>
        <dbReference type="ChEBI" id="CHEBI:57642"/>
        <dbReference type="ChEBI" id="CHEBI:57783"/>
        <dbReference type="ChEBI" id="CHEBI:58349"/>
        <dbReference type="EC" id="1.1.1.94"/>
    </reaction>
    <physiologicalReaction direction="right-to-left" evidence="9">
        <dbReference type="Rhea" id="RHEA:11098"/>
    </physiologicalReaction>
</comment>
<feature type="binding site" evidence="16">
    <location>
        <position position="144"/>
    </location>
    <ligand>
        <name>NAD(+)</name>
        <dbReference type="ChEBI" id="CHEBI:57540"/>
    </ligand>
</feature>
<dbReference type="FunFam" id="1.10.1040.10:FF:000001">
    <property type="entry name" value="Glycerol-3-phosphate dehydrogenase [NAD(P)+]"/>
    <property type="match status" value="1"/>
</dbReference>
<comment type="subcellular location">
    <subcellularLocation>
        <location evidence="13">Cytoplasm</location>
    </subcellularLocation>
</comment>
<name>A0A138A835_9ACTN</name>
<dbReference type="InterPro" id="IPR008927">
    <property type="entry name" value="6-PGluconate_DH-like_C_sf"/>
</dbReference>
<keyword evidence="2 13" id="KW-0444">Lipid biosynthesis</keyword>
<evidence type="ECO:0000256" key="8">
    <source>
        <dbReference type="ARBA" id="ARBA00023264"/>
    </source>
</evidence>
<evidence type="ECO:0000256" key="15">
    <source>
        <dbReference type="PIRSR" id="PIRSR000114-2"/>
    </source>
</evidence>
<feature type="binding site" evidence="13">
    <location>
        <position position="260"/>
    </location>
    <ligand>
        <name>sn-glycerol 3-phosphate</name>
        <dbReference type="ChEBI" id="CHEBI:57597"/>
    </ligand>
</feature>
<comment type="caution">
    <text evidence="13">Lacks conserved residue(s) required for the propagation of feature annotation.</text>
</comment>
<dbReference type="PIRSF" id="PIRSF000114">
    <property type="entry name" value="Glycerol-3-P_dh"/>
    <property type="match status" value="1"/>
</dbReference>
<keyword evidence="13" id="KW-0963">Cytoplasm</keyword>
<reference evidence="20 23" key="3">
    <citation type="submission" date="2016-02" db="EMBL/GenBank/DDBJ databases">
        <authorList>
            <person name="Teng J.L."/>
            <person name="Tang Y."/>
            <person name="Huang Y."/>
            <person name="Guo F."/>
            <person name="Wei W."/>
            <person name="Chen J.H."/>
            <person name="Wong S.Y."/>
            <person name="Lau S.K."/>
            <person name="Woo P.C."/>
        </authorList>
    </citation>
    <scope>NUCLEOTIDE SEQUENCE [LARGE SCALE GENOMIC DNA]</scope>
    <source>
        <strain evidence="20 23">JCM 13375</strain>
    </source>
</reference>
<evidence type="ECO:0000256" key="16">
    <source>
        <dbReference type="PIRSR" id="PIRSR000114-3"/>
    </source>
</evidence>
<feature type="binding site" evidence="13">
    <location>
        <position position="110"/>
    </location>
    <ligand>
        <name>sn-glycerol 3-phosphate</name>
        <dbReference type="ChEBI" id="CHEBI:57597"/>
    </ligand>
</feature>
<dbReference type="EC" id="1.1.1.94" evidence="10 13"/>
<dbReference type="InterPro" id="IPR006109">
    <property type="entry name" value="G3P_DH_NAD-dep_C"/>
</dbReference>
<feature type="binding site" evidence="13">
    <location>
        <position position="12"/>
    </location>
    <ligand>
        <name>NADPH</name>
        <dbReference type="ChEBI" id="CHEBI:57783"/>
    </ligand>
</feature>
<dbReference type="STRING" id="239498.AXK60_11010"/>
<dbReference type="FunFam" id="3.40.50.720:FF:000019">
    <property type="entry name" value="Glycerol-3-phosphate dehydrogenase [NAD(P)+]"/>
    <property type="match status" value="1"/>
</dbReference>
<evidence type="ECO:0000259" key="18">
    <source>
        <dbReference type="Pfam" id="PF01210"/>
    </source>
</evidence>
<feature type="active site" description="Proton acceptor" evidence="13 14">
    <location>
        <position position="195"/>
    </location>
</feature>